<dbReference type="Proteomes" id="UP000327013">
    <property type="component" value="Chromosome 4"/>
</dbReference>
<evidence type="ECO:0000313" key="1">
    <source>
        <dbReference type="EMBL" id="KAE8037300.1"/>
    </source>
</evidence>
<dbReference type="InterPro" id="IPR019410">
    <property type="entry name" value="Methyltransf_16"/>
</dbReference>
<protein>
    <recommendedName>
        <fullName evidence="3">Methyltransferase small domain-containing protein</fullName>
    </recommendedName>
</protein>
<organism evidence="1 2">
    <name type="scientific">Carpinus fangiana</name>
    <dbReference type="NCBI Taxonomy" id="176857"/>
    <lineage>
        <taxon>Eukaryota</taxon>
        <taxon>Viridiplantae</taxon>
        <taxon>Streptophyta</taxon>
        <taxon>Embryophyta</taxon>
        <taxon>Tracheophyta</taxon>
        <taxon>Spermatophyta</taxon>
        <taxon>Magnoliopsida</taxon>
        <taxon>eudicotyledons</taxon>
        <taxon>Gunneridae</taxon>
        <taxon>Pentapetalae</taxon>
        <taxon>rosids</taxon>
        <taxon>fabids</taxon>
        <taxon>Fagales</taxon>
        <taxon>Betulaceae</taxon>
        <taxon>Carpinus</taxon>
    </lineage>
</organism>
<proteinExistence type="predicted"/>
<reference evidence="1 2" key="1">
    <citation type="submission" date="2019-06" db="EMBL/GenBank/DDBJ databases">
        <title>A chromosomal-level reference genome of Carpinus fangiana (Coryloideae, Betulaceae).</title>
        <authorList>
            <person name="Yang X."/>
            <person name="Wang Z."/>
            <person name="Zhang L."/>
            <person name="Hao G."/>
            <person name="Liu J."/>
            <person name="Yang Y."/>
        </authorList>
    </citation>
    <scope>NUCLEOTIDE SEQUENCE [LARGE SCALE GENOMIC DNA]</scope>
    <source>
        <strain evidence="1">Cfa_2016G</strain>
        <tissue evidence="1">Leaf</tissue>
    </source>
</reference>
<dbReference type="PANTHER" id="PTHR23108">
    <property type="entry name" value="METHYLTRANSFERASE-RELATED"/>
    <property type="match status" value="1"/>
</dbReference>
<sequence length="209" mass="23154">MLLNDYLSKNAKMLQGCSVIELGSGVGITGILCSRFCHDFVLTDHNDEVLKILKKNIELHASPENPNCCAGEGNKLKMEDIYDRITSYIFFVFNSLYAGLVAEKLEWGNSDQINEILHKYSGGFDLVLGADICFQQASIPLLFDTVKQILQIKGKGQCKFILAYVSRAKIMDSLVISEATRHGMQITEVAGTRCVVGNHDGVIFEVTLQ</sequence>
<dbReference type="SUPFAM" id="SSF53335">
    <property type="entry name" value="S-adenosyl-L-methionine-dependent methyltransferases"/>
    <property type="match status" value="1"/>
</dbReference>
<dbReference type="Pfam" id="PF10294">
    <property type="entry name" value="Methyltransf_16"/>
    <property type="match status" value="2"/>
</dbReference>
<dbReference type="OrthoDB" id="46564at2759"/>
<name>A0A660KNK4_9ROSI</name>
<dbReference type="InterPro" id="IPR038899">
    <property type="entry name" value="METTL22"/>
</dbReference>
<dbReference type="Gene3D" id="3.40.50.150">
    <property type="entry name" value="Vaccinia Virus protein VP39"/>
    <property type="match status" value="1"/>
</dbReference>
<dbReference type="GO" id="GO:0005634">
    <property type="term" value="C:nucleus"/>
    <property type="evidence" value="ECO:0007669"/>
    <property type="project" value="TreeGrafter"/>
</dbReference>
<keyword evidence="2" id="KW-1185">Reference proteome</keyword>
<dbReference type="PANTHER" id="PTHR23108:SF3">
    <property type="entry name" value="METHYLTRANSFERASE FAMILY PROTEIN"/>
    <property type="match status" value="1"/>
</dbReference>
<dbReference type="EMBL" id="CM017324">
    <property type="protein sequence ID" value="KAE8037300.1"/>
    <property type="molecule type" value="Genomic_DNA"/>
</dbReference>
<dbReference type="GO" id="GO:0008276">
    <property type="term" value="F:protein methyltransferase activity"/>
    <property type="evidence" value="ECO:0007669"/>
    <property type="project" value="InterPro"/>
</dbReference>
<gene>
    <name evidence="1" type="ORF">FH972_009900</name>
</gene>
<dbReference type="AlphaFoldDB" id="A0A660KNK4"/>
<evidence type="ECO:0000313" key="2">
    <source>
        <dbReference type="Proteomes" id="UP000327013"/>
    </source>
</evidence>
<accession>A0A660KNK4</accession>
<dbReference type="InterPro" id="IPR029063">
    <property type="entry name" value="SAM-dependent_MTases_sf"/>
</dbReference>
<evidence type="ECO:0008006" key="3">
    <source>
        <dbReference type="Google" id="ProtNLM"/>
    </source>
</evidence>